<evidence type="ECO:0000313" key="1">
    <source>
        <dbReference type="EMBL" id="EDM12111.1"/>
    </source>
</evidence>
<evidence type="ECO:0000313" key="2">
    <source>
        <dbReference type="Proteomes" id="UP000234681"/>
    </source>
</evidence>
<proteinExistence type="predicted"/>
<dbReference type="GO" id="GO:0016301">
    <property type="term" value="F:kinase activity"/>
    <property type="evidence" value="ECO:0007669"/>
    <property type="project" value="UniProtKB-KW"/>
</dbReference>
<dbReference type="Proteomes" id="UP000234681">
    <property type="component" value="Chromosome 1"/>
</dbReference>
<reference evidence="2" key="1">
    <citation type="submission" date="2005-09" db="EMBL/GenBank/DDBJ databases">
        <authorList>
            <person name="Mural R.J."/>
            <person name="Li P.W."/>
            <person name="Adams M.D."/>
            <person name="Amanatides P.G."/>
            <person name="Baden-Tillson H."/>
            <person name="Barnstead M."/>
            <person name="Chin S.H."/>
            <person name="Dew I."/>
            <person name="Evans C.A."/>
            <person name="Ferriera S."/>
            <person name="Flanigan M."/>
            <person name="Fosler C."/>
            <person name="Glodek A."/>
            <person name="Gu Z."/>
            <person name="Holt R.A."/>
            <person name="Jennings D."/>
            <person name="Kraft C.L."/>
            <person name="Lu F."/>
            <person name="Nguyen T."/>
            <person name="Nusskern D.R."/>
            <person name="Pfannkoch C.M."/>
            <person name="Sitter C."/>
            <person name="Sutton G.G."/>
            <person name="Venter J.C."/>
            <person name="Wang Z."/>
            <person name="Woodage T."/>
            <person name="Zheng X.H."/>
            <person name="Zhong F."/>
        </authorList>
    </citation>
    <scope>NUCLEOTIDE SEQUENCE [LARGE SCALE GENOMIC DNA]</scope>
    <source>
        <strain>BN</strain>
        <strain evidence="2">Sprague-Dawley</strain>
    </source>
</reference>
<dbReference type="EMBL" id="CH473953">
    <property type="protein sequence ID" value="EDM12111.1"/>
    <property type="molecule type" value="Genomic_DNA"/>
</dbReference>
<protein>
    <submittedName>
        <fullName evidence="1">Brain serine/threonine kinase 2, isoform CRA_c</fullName>
    </submittedName>
</protein>
<keyword evidence="1" id="KW-0418">Kinase</keyword>
<organism evidence="1 2">
    <name type="scientific">Rattus norvegicus</name>
    <name type="common">Rat</name>
    <dbReference type="NCBI Taxonomy" id="10116"/>
    <lineage>
        <taxon>Eukaryota</taxon>
        <taxon>Metazoa</taxon>
        <taxon>Chordata</taxon>
        <taxon>Craniata</taxon>
        <taxon>Vertebrata</taxon>
        <taxon>Euteleostomi</taxon>
        <taxon>Mammalia</taxon>
        <taxon>Eutheria</taxon>
        <taxon>Euarchontoglires</taxon>
        <taxon>Glires</taxon>
        <taxon>Rodentia</taxon>
        <taxon>Myomorpha</taxon>
        <taxon>Muroidea</taxon>
        <taxon>Muridae</taxon>
        <taxon>Murinae</taxon>
        <taxon>Rattus</taxon>
    </lineage>
</organism>
<gene>
    <name evidence="1 3" type="primary">Brsk2</name>
    <name evidence="1" type="ORF">rCG_48403</name>
</gene>
<name>A6HY32_RAT</name>
<sequence>MWNYPEKLTCHLHEAILCAACGHWLTEGSCCGPPSSSCCCCCCCWAERLAHCPPPLPVPWQLRMAQGRRACLPGNSSSSPATLDSQ</sequence>
<evidence type="ECO:0000313" key="3">
    <source>
        <dbReference type="RGD" id="1566256"/>
    </source>
</evidence>
<accession>A6HY32</accession>
<keyword evidence="1" id="KW-0808">Transferase</keyword>
<dbReference type="RGD" id="1566256">
    <property type="gene designation" value="Brsk2"/>
</dbReference>
<dbReference type="AlphaFoldDB" id="A6HY32"/>